<sequence length="310" mass="34973">MIKRKFHTMQRSSISIIMTMVMPLAFVLPFSSFSYKTGAVVAALTMTNSLPRSTKSATWRIALNIGRERFTSMPSNWASSGARMPLVFQCNFTDDHEIIPLDDGYVRYTGRNGEVVKPVVKGNWSYTPENQDFSFTLYFPECMSRNDVSLEADTTILCQGKLYTVQDMKELNGVFYDARRKTDEAAKDVTDITKRRMAPKKWDKEQEKWVKRYKEDSMFVNLGKRLKLVMATTEEQSKSSQRPKDAMLSLDSGPFPGIGVDNNVFIEKGGTVKVVKKGGIWSIMGSDAVVGSWSAEPVTGKAASYYRPTY</sequence>
<name>A0A7S2EUE4_9STRA</name>
<accession>A0A7S2EUE4</accession>
<proteinExistence type="predicted"/>
<evidence type="ECO:0000313" key="1">
    <source>
        <dbReference type="EMBL" id="CAD9354733.1"/>
    </source>
</evidence>
<gene>
    <name evidence="1" type="ORF">DBRI1063_LOCUS23633</name>
</gene>
<dbReference type="AlphaFoldDB" id="A0A7S2EUE4"/>
<protein>
    <submittedName>
        <fullName evidence="1">Uncharacterized protein</fullName>
    </submittedName>
</protein>
<organism evidence="1">
    <name type="scientific">Ditylum brightwellii</name>
    <dbReference type="NCBI Taxonomy" id="49249"/>
    <lineage>
        <taxon>Eukaryota</taxon>
        <taxon>Sar</taxon>
        <taxon>Stramenopiles</taxon>
        <taxon>Ochrophyta</taxon>
        <taxon>Bacillariophyta</taxon>
        <taxon>Mediophyceae</taxon>
        <taxon>Lithodesmiophycidae</taxon>
        <taxon>Lithodesmiales</taxon>
        <taxon>Lithodesmiaceae</taxon>
        <taxon>Ditylum</taxon>
    </lineage>
</organism>
<dbReference type="EMBL" id="HBGN01036852">
    <property type="protein sequence ID" value="CAD9354733.1"/>
    <property type="molecule type" value="Transcribed_RNA"/>
</dbReference>
<reference evidence="1" key="1">
    <citation type="submission" date="2021-01" db="EMBL/GenBank/DDBJ databases">
        <authorList>
            <person name="Corre E."/>
            <person name="Pelletier E."/>
            <person name="Niang G."/>
            <person name="Scheremetjew M."/>
            <person name="Finn R."/>
            <person name="Kale V."/>
            <person name="Holt S."/>
            <person name="Cochrane G."/>
            <person name="Meng A."/>
            <person name="Brown T."/>
            <person name="Cohen L."/>
        </authorList>
    </citation>
    <scope>NUCLEOTIDE SEQUENCE</scope>
    <source>
        <strain evidence="1">Pop2</strain>
    </source>
</reference>